<evidence type="ECO:0000313" key="6">
    <source>
        <dbReference type="EMBL" id="ATP55265.1"/>
    </source>
</evidence>
<sequence length="194" mass="22580">MVIYSKYSDQELMALLKQGDHMAYTELFNRYWNKLLAVAYNHTRDKSDAEEIVQDVFVSLWNKREQIDVLVVERYLATAVKFTVFNNYYRKRKRSTDMISKMPYQESYEIEDEIAARFLQEQVDAIVTTLPEKCRLVFKYSRETGLKNHEIAKEMGISEKTVEAHLGKALKTLKGNLPDTGALLVLLAELLSKK</sequence>
<dbReference type="NCBIfam" id="TIGR02937">
    <property type="entry name" value="sigma70-ECF"/>
    <property type="match status" value="1"/>
</dbReference>
<dbReference type="InterPro" id="IPR013324">
    <property type="entry name" value="RNA_pol_sigma_r3/r4-like"/>
</dbReference>
<dbReference type="PANTHER" id="PTHR43133:SF46">
    <property type="entry name" value="RNA POLYMERASE SIGMA-70 FACTOR ECF SUBFAMILY"/>
    <property type="match status" value="1"/>
</dbReference>
<protein>
    <submittedName>
        <fullName evidence="6">RNA polymerase subunit sigma-70</fullName>
    </submittedName>
</protein>
<evidence type="ECO:0000259" key="5">
    <source>
        <dbReference type="SMART" id="SM00421"/>
    </source>
</evidence>
<dbReference type="Gene3D" id="1.10.10.10">
    <property type="entry name" value="Winged helix-like DNA-binding domain superfamily/Winged helix DNA-binding domain"/>
    <property type="match status" value="1"/>
</dbReference>
<dbReference type="InterPro" id="IPR000792">
    <property type="entry name" value="Tscrpt_reg_LuxR_C"/>
</dbReference>
<keyword evidence="7" id="KW-1185">Reference proteome</keyword>
<dbReference type="SUPFAM" id="SSF88946">
    <property type="entry name" value="Sigma2 domain of RNA polymerase sigma factors"/>
    <property type="match status" value="1"/>
</dbReference>
<dbReference type="RefSeq" id="WP_099437218.1">
    <property type="nucleotide sequence ID" value="NZ_CP024091.1"/>
</dbReference>
<keyword evidence="3" id="KW-0731">Sigma factor</keyword>
<gene>
    <name evidence="6" type="ORF">CPT03_01690</name>
</gene>
<dbReference type="Pfam" id="PF08281">
    <property type="entry name" value="Sigma70_r4_2"/>
    <property type="match status" value="1"/>
</dbReference>
<dbReference type="NCBIfam" id="TIGR02985">
    <property type="entry name" value="Sig70_bacteroi1"/>
    <property type="match status" value="1"/>
</dbReference>
<dbReference type="InterPro" id="IPR013249">
    <property type="entry name" value="RNA_pol_sigma70_r4_t2"/>
</dbReference>
<dbReference type="InterPro" id="IPR007627">
    <property type="entry name" value="RNA_pol_sigma70_r2"/>
</dbReference>
<dbReference type="KEGG" id="pgs:CPT03_01690"/>
<name>A0A2D1U0Y4_9SPHI</name>
<dbReference type="InterPro" id="IPR013325">
    <property type="entry name" value="RNA_pol_sigma_r2"/>
</dbReference>
<evidence type="ECO:0000313" key="7">
    <source>
        <dbReference type="Proteomes" id="UP000223749"/>
    </source>
</evidence>
<dbReference type="InterPro" id="IPR014327">
    <property type="entry name" value="RNA_pol_sigma70_bacteroid"/>
</dbReference>
<dbReference type="PRINTS" id="PR00038">
    <property type="entry name" value="HTHLUXR"/>
</dbReference>
<dbReference type="Gene3D" id="1.10.1740.10">
    <property type="match status" value="1"/>
</dbReference>
<comment type="similarity">
    <text evidence="1">Belongs to the sigma-70 factor family. ECF subfamily.</text>
</comment>
<dbReference type="InterPro" id="IPR039425">
    <property type="entry name" value="RNA_pol_sigma-70-like"/>
</dbReference>
<proteinExistence type="inferred from homology"/>
<dbReference type="Proteomes" id="UP000223749">
    <property type="component" value="Chromosome"/>
</dbReference>
<dbReference type="SUPFAM" id="SSF88659">
    <property type="entry name" value="Sigma3 and sigma4 domains of RNA polymerase sigma factors"/>
    <property type="match status" value="1"/>
</dbReference>
<evidence type="ECO:0000256" key="4">
    <source>
        <dbReference type="ARBA" id="ARBA00023163"/>
    </source>
</evidence>
<dbReference type="GO" id="GO:0003677">
    <property type="term" value="F:DNA binding"/>
    <property type="evidence" value="ECO:0007669"/>
    <property type="project" value="InterPro"/>
</dbReference>
<dbReference type="GO" id="GO:0006352">
    <property type="term" value="P:DNA-templated transcription initiation"/>
    <property type="evidence" value="ECO:0007669"/>
    <property type="project" value="InterPro"/>
</dbReference>
<dbReference type="Pfam" id="PF04542">
    <property type="entry name" value="Sigma70_r2"/>
    <property type="match status" value="1"/>
</dbReference>
<feature type="domain" description="HTH luxR-type" evidence="5">
    <location>
        <begin position="127"/>
        <end position="187"/>
    </location>
</feature>
<keyword evidence="2" id="KW-0805">Transcription regulation</keyword>
<keyword evidence="4" id="KW-0804">Transcription</keyword>
<organism evidence="6 7">
    <name type="scientific">Pedobacter ginsengisoli</name>
    <dbReference type="NCBI Taxonomy" id="363852"/>
    <lineage>
        <taxon>Bacteria</taxon>
        <taxon>Pseudomonadati</taxon>
        <taxon>Bacteroidota</taxon>
        <taxon>Sphingobacteriia</taxon>
        <taxon>Sphingobacteriales</taxon>
        <taxon>Sphingobacteriaceae</taxon>
        <taxon>Pedobacter</taxon>
    </lineage>
</organism>
<evidence type="ECO:0000256" key="3">
    <source>
        <dbReference type="ARBA" id="ARBA00023082"/>
    </source>
</evidence>
<reference evidence="6 7" key="1">
    <citation type="submission" date="2017-10" db="EMBL/GenBank/DDBJ databases">
        <title>Whole genome of Pedobacter ginsengisoli T01R-27 isolated from tomato rhizosphere.</title>
        <authorList>
            <person name="Weon H.-Y."/>
            <person name="Lee S.A."/>
            <person name="Sang M.K."/>
            <person name="Song J."/>
        </authorList>
    </citation>
    <scope>NUCLEOTIDE SEQUENCE [LARGE SCALE GENOMIC DNA]</scope>
    <source>
        <strain evidence="6 7">T01R-27</strain>
    </source>
</reference>
<dbReference type="EMBL" id="CP024091">
    <property type="protein sequence ID" value="ATP55265.1"/>
    <property type="molecule type" value="Genomic_DNA"/>
</dbReference>
<dbReference type="AlphaFoldDB" id="A0A2D1U0Y4"/>
<dbReference type="SMART" id="SM00421">
    <property type="entry name" value="HTH_LUXR"/>
    <property type="match status" value="1"/>
</dbReference>
<dbReference type="InterPro" id="IPR036388">
    <property type="entry name" value="WH-like_DNA-bd_sf"/>
</dbReference>
<dbReference type="InterPro" id="IPR014284">
    <property type="entry name" value="RNA_pol_sigma-70_dom"/>
</dbReference>
<evidence type="ECO:0000256" key="2">
    <source>
        <dbReference type="ARBA" id="ARBA00023015"/>
    </source>
</evidence>
<accession>A0A2D1U0Y4</accession>
<evidence type="ECO:0000256" key="1">
    <source>
        <dbReference type="ARBA" id="ARBA00010641"/>
    </source>
</evidence>
<dbReference type="PANTHER" id="PTHR43133">
    <property type="entry name" value="RNA POLYMERASE ECF-TYPE SIGMA FACTO"/>
    <property type="match status" value="1"/>
</dbReference>
<dbReference type="OrthoDB" id="1097528at2"/>
<dbReference type="GO" id="GO:0016987">
    <property type="term" value="F:sigma factor activity"/>
    <property type="evidence" value="ECO:0007669"/>
    <property type="project" value="UniProtKB-KW"/>
</dbReference>